<dbReference type="OrthoDB" id="36682at10239"/>
<dbReference type="KEGG" id="vg:14016244"/>
<proteinExistence type="predicted"/>
<dbReference type="EMBL" id="JX123262">
    <property type="protein sequence ID" value="AFN39302.1"/>
    <property type="molecule type" value="Genomic_DNA"/>
</dbReference>
<accession>I6X799</accession>
<evidence type="ECO:0000313" key="1">
    <source>
        <dbReference type="EMBL" id="AFN39302.1"/>
    </source>
</evidence>
<sequence length="90" mass="10648">MKLTLEEIDSHYEDSGDCDDYHWDHQGPETRAQINKTRLLIANNYGLHESNVKITYCAPVVEYCLYINNTWSGYVDFEDPLENKYKHLFD</sequence>
<organism evidence="1 2">
    <name type="scientific">Aeromonas phage CC2</name>
    <dbReference type="NCBI Taxonomy" id="1204516"/>
    <lineage>
        <taxon>Viruses</taxon>
        <taxon>Duplodnaviria</taxon>
        <taxon>Heunggongvirae</taxon>
        <taxon>Uroviricota</taxon>
        <taxon>Caudoviricetes</taxon>
        <taxon>Pantevenvirales</taxon>
        <taxon>Straboviridae</taxon>
        <taxon>Emmerichvirinae</taxon>
        <taxon>Ceceduovirus</taxon>
        <taxon>Ceceduovirus cc2</taxon>
    </lineage>
</organism>
<protein>
    <submittedName>
        <fullName evidence="1">Uncharacterized protein</fullName>
    </submittedName>
</protein>
<keyword evidence="2" id="KW-1185">Reference proteome</keyword>
<dbReference type="GeneID" id="14016244"/>
<dbReference type="RefSeq" id="YP_007010280.1">
    <property type="nucleotide sequence ID" value="NC_019538.1"/>
</dbReference>
<dbReference type="Proteomes" id="UP000009016">
    <property type="component" value="Segment"/>
</dbReference>
<evidence type="ECO:0000313" key="2">
    <source>
        <dbReference type="Proteomes" id="UP000009016"/>
    </source>
</evidence>
<name>I6X799_9CAUD</name>
<reference evidence="1 2" key="1">
    <citation type="journal article" date="2012" name="J. Virol.">
        <title>Complete Genome Sequence of Aeromonas hydrophila Phage CC2.</title>
        <authorList>
            <person name="Shen C.J."/>
            <person name="Liu Y.J."/>
            <person name="Lu C.P."/>
        </authorList>
    </citation>
    <scope>NUCLEOTIDE SEQUENCE [LARGE SCALE GENOMIC DNA]</scope>
</reference>
<gene>
    <name evidence="1" type="ORF">CC2_254</name>
</gene>